<comment type="caution">
    <text evidence="2">The sequence shown here is derived from an EMBL/GenBank/DDBJ whole genome shotgun (WGS) entry which is preliminary data.</text>
</comment>
<evidence type="ECO:0000259" key="1">
    <source>
        <dbReference type="PROSITE" id="PS50888"/>
    </source>
</evidence>
<dbReference type="PANTHER" id="PTHR47336:SF2">
    <property type="entry name" value="TRANSCRIPTION FACTOR HMS1-RELATED"/>
    <property type="match status" value="1"/>
</dbReference>
<dbReference type="InterPro" id="IPR052099">
    <property type="entry name" value="Regulatory_TF_Diverse"/>
</dbReference>
<evidence type="ECO:0000313" key="3">
    <source>
        <dbReference type="Proteomes" id="UP001215598"/>
    </source>
</evidence>
<dbReference type="EMBL" id="JARKIB010000306">
    <property type="protein sequence ID" value="KAJ7715551.1"/>
    <property type="molecule type" value="Genomic_DNA"/>
</dbReference>
<keyword evidence="3" id="KW-1185">Reference proteome</keyword>
<gene>
    <name evidence="2" type="ORF">B0H16DRAFT_1741877</name>
</gene>
<dbReference type="AlphaFoldDB" id="A0AAD7MGA2"/>
<dbReference type="Gene3D" id="4.10.280.10">
    <property type="entry name" value="Helix-loop-helix DNA-binding domain"/>
    <property type="match status" value="1"/>
</dbReference>
<dbReference type="PANTHER" id="PTHR47336">
    <property type="entry name" value="TRANSCRIPTION FACTOR HMS1-RELATED"/>
    <property type="match status" value="1"/>
</dbReference>
<reference evidence="2" key="1">
    <citation type="submission" date="2023-03" db="EMBL/GenBank/DDBJ databases">
        <title>Massive genome expansion in bonnet fungi (Mycena s.s.) driven by repeated elements and novel gene families across ecological guilds.</title>
        <authorList>
            <consortium name="Lawrence Berkeley National Laboratory"/>
            <person name="Harder C.B."/>
            <person name="Miyauchi S."/>
            <person name="Viragh M."/>
            <person name="Kuo A."/>
            <person name="Thoen E."/>
            <person name="Andreopoulos B."/>
            <person name="Lu D."/>
            <person name="Skrede I."/>
            <person name="Drula E."/>
            <person name="Henrissat B."/>
            <person name="Morin E."/>
            <person name="Kohler A."/>
            <person name="Barry K."/>
            <person name="LaButti K."/>
            <person name="Morin E."/>
            <person name="Salamov A."/>
            <person name="Lipzen A."/>
            <person name="Mereny Z."/>
            <person name="Hegedus B."/>
            <person name="Baldrian P."/>
            <person name="Stursova M."/>
            <person name="Weitz H."/>
            <person name="Taylor A."/>
            <person name="Grigoriev I.V."/>
            <person name="Nagy L.G."/>
            <person name="Martin F."/>
            <person name="Kauserud H."/>
        </authorList>
    </citation>
    <scope>NUCLEOTIDE SEQUENCE</scope>
    <source>
        <strain evidence="2">CBHHK182m</strain>
    </source>
</reference>
<feature type="domain" description="BHLH" evidence="1">
    <location>
        <begin position="65"/>
        <end position="149"/>
    </location>
</feature>
<sequence>MRVASVDTGYFASTDDPATELANRVRKNASLVLAAQIGSDSQYQPHQPSAFTAPPAPSYPTPNTAASAFTTAPVRRYRTNLNAHIQSLRQVVPALRIVDRAAAIKAGEPYPGGDASDPEDHIDARGFKIARKCSKANVFGKAVKYIRMLKNPENRLTHELEGLKTVLRGLVGGMELLGSGSMRSKRKRKKVEVKVEHKPAAAPVQEKKMCGRPTKVVPLYASDCVHKPAVSNVRVVSAGRRGIALSPSFSFPPSFPMLSVPLFPTLLFPSDPRHRVTAAHLRRRVERSTGDAYAACTPCALRSSPPPLSSPPSPFLPHTIHLVPRPRVECSSQSAVMRRMRTRMSVCVRVEFCAHALRGRAPAVLHPPPPSLSSFPSPSLPF</sequence>
<name>A0AAD7MGA2_9AGAR</name>
<dbReference type="Pfam" id="PF00010">
    <property type="entry name" value="HLH"/>
    <property type="match status" value="1"/>
</dbReference>
<protein>
    <recommendedName>
        <fullName evidence="1">BHLH domain-containing protein</fullName>
    </recommendedName>
</protein>
<dbReference type="InterPro" id="IPR011598">
    <property type="entry name" value="bHLH_dom"/>
</dbReference>
<dbReference type="SUPFAM" id="SSF47459">
    <property type="entry name" value="HLH, helix-loop-helix DNA-binding domain"/>
    <property type="match status" value="1"/>
</dbReference>
<dbReference type="InterPro" id="IPR036638">
    <property type="entry name" value="HLH_DNA-bd_sf"/>
</dbReference>
<evidence type="ECO:0000313" key="2">
    <source>
        <dbReference type="EMBL" id="KAJ7715551.1"/>
    </source>
</evidence>
<proteinExistence type="predicted"/>
<organism evidence="2 3">
    <name type="scientific">Mycena metata</name>
    <dbReference type="NCBI Taxonomy" id="1033252"/>
    <lineage>
        <taxon>Eukaryota</taxon>
        <taxon>Fungi</taxon>
        <taxon>Dikarya</taxon>
        <taxon>Basidiomycota</taxon>
        <taxon>Agaricomycotina</taxon>
        <taxon>Agaricomycetes</taxon>
        <taxon>Agaricomycetidae</taxon>
        <taxon>Agaricales</taxon>
        <taxon>Marasmiineae</taxon>
        <taxon>Mycenaceae</taxon>
        <taxon>Mycena</taxon>
    </lineage>
</organism>
<accession>A0AAD7MGA2</accession>
<dbReference type="PROSITE" id="PS50888">
    <property type="entry name" value="BHLH"/>
    <property type="match status" value="1"/>
</dbReference>
<dbReference type="Proteomes" id="UP001215598">
    <property type="component" value="Unassembled WGS sequence"/>
</dbReference>
<dbReference type="GO" id="GO:0046983">
    <property type="term" value="F:protein dimerization activity"/>
    <property type="evidence" value="ECO:0007669"/>
    <property type="project" value="InterPro"/>
</dbReference>